<evidence type="ECO:0000256" key="1">
    <source>
        <dbReference type="ARBA" id="ARBA00009800"/>
    </source>
</evidence>
<dbReference type="Proteomes" id="UP001374579">
    <property type="component" value="Unassembled WGS sequence"/>
</dbReference>
<organism evidence="3 4">
    <name type="scientific">Littorina saxatilis</name>
    <dbReference type="NCBI Taxonomy" id="31220"/>
    <lineage>
        <taxon>Eukaryota</taxon>
        <taxon>Metazoa</taxon>
        <taxon>Spiralia</taxon>
        <taxon>Lophotrochozoa</taxon>
        <taxon>Mollusca</taxon>
        <taxon>Gastropoda</taxon>
        <taxon>Caenogastropoda</taxon>
        <taxon>Littorinimorpha</taxon>
        <taxon>Littorinoidea</taxon>
        <taxon>Littorinidae</taxon>
        <taxon>Littorina</taxon>
    </lineage>
</organism>
<dbReference type="InterPro" id="IPR005199">
    <property type="entry name" value="Glyco_hydro_79"/>
</dbReference>
<dbReference type="Gene3D" id="3.20.20.80">
    <property type="entry name" value="Glycosidases"/>
    <property type="match status" value="1"/>
</dbReference>
<gene>
    <name evidence="3" type="ORF">V1264_007644</name>
</gene>
<keyword evidence="2" id="KW-0732">Signal</keyword>
<dbReference type="GO" id="GO:0005615">
    <property type="term" value="C:extracellular space"/>
    <property type="evidence" value="ECO:0007669"/>
    <property type="project" value="TreeGrafter"/>
</dbReference>
<keyword evidence="4" id="KW-1185">Reference proteome</keyword>
<dbReference type="GO" id="GO:0016798">
    <property type="term" value="F:hydrolase activity, acting on glycosyl bonds"/>
    <property type="evidence" value="ECO:0007669"/>
    <property type="project" value="InterPro"/>
</dbReference>
<name>A0AAN9G4U6_9CAEN</name>
<evidence type="ECO:0000256" key="2">
    <source>
        <dbReference type="SAM" id="SignalP"/>
    </source>
</evidence>
<dbReference type="SUPFAM" id="SSF51445">
    <property type="entry name" value="(Trans)glycosidases"/>
    <property type="match status" value="1"/>
</dbReference>
<dbReference type="EMBL" id="JBAMIC010000019">
    <property type="protein sequence ID" value="KAK7093965.1"/>
    <property type="molecule type" value="Genomic_DNA"/>
</dbReference>
<accession>A0AAN9G4U6</accession>
<reference evidence="3 4" key="1">
    <citation type="submission" date="2024-02" db="EMBL/GenBank/DDBJ databases">
        <title>Chromosome-scale genome assembly of the rough periwinkle Littorina saxatilis.</title>
        <authorList>
            <person name="De Jode A."/>
            <person name="Faria R."/>
            <person name="Formenti G."/>
            <person name="Sims Y."/>
            <person name="Smith T.P."/>
            <person name="Tracey A."/>
            <person name="Wood J.M.D."/>
            <person name="Zagrodzka Z.B."/>
            <person name="Johannesson K."/>
            <person name="Butlin R.K."/>
            <person name="Leder E.H."/>
        </authorList>
    </citation>
    <scope>NUCLEOTIDE SEQUENCE [LARGE SCALE GENOMIC DNA]</scope>
    <source>
        <strain evidence="3">Snail1</strain>
        <tissue evidence="3">Muscle</tissue>
    </source>
</reference>
<dbReference type="GO" id="GO:0016020">
    <property type="term" value="C:membrane"/>
    <property type="evidence" value="ECO:0007669"/>
    <property type="project" value="InterPro"/>
</dbReference>
<dbReference type="Pfam" id="PF03662">
    <property type="entry name" value="Glyco_hydro_79n"/>
    <property type="match status" value="1"/>
</dbReference>
<feature type="chain" id="PRO_5042906378" description="Glycoside hydrolase family 79" evidence="2">
    <location>
        <begin position="17"/>
        <end position="462"/>
    </location>
</feature>
<feature type="signal peptide" evidence="2">
    <location>
        <begin position="1"/>
        <end position="16"/>
    </location>
</feature>
<evidence type="ECO:0008006" key="5">
    <source>
        <dbReference type="Google" id="ProtNLM"/>
    </source>
</evidence>
<dbReference type="AlphaFoldDB" id="A0AAN9G4U6"/>
<evidence type="ECO:0000313" key="4">
    <source>
        <dbReference type="Proteomes" id="UP001374579"/>
    </source>
</evidence>
<proteinExistence type="inferred from homology"/>
<comment type="caution">
    <text evidence="3">The sequence shown here is derived from an EMBL/GenBank/DDBJ whole genome shotgun (WGS) entry which is preliminary data.</text>
</comment>
<protein>
    <recommendedName>
        <fullName evidence="5">Glycoside hydrolase family 79</fullName>
    </recommendedName>
</protein>
<dbReference type="GO" id="GO:0031012">
    <property type="term" value="C:extracellular matrix"/>
    <property type="evidence" value="ECO:0007669"/>
    <property type="project" value="TreeGrafter"/>
</dbReference>
<dbReference type="InterPro" id="IPR017853">
    <property type="entry name" value="GH"/>
</dbReference>
<dbReference type="PANTHER" id="PTHR46145">
    <property type="entry name" value="HEPARANASE"/>
    <property type="match status" value="1"/>
</dbReference>
<comment type="similarity">
    <text evidence="1">Belongs to the glycosyl hydrolase 79 family.</text>
</comment>
<dbReference type="PANTHER" id="PTHR46145:SF4">
    <property type="entry name" value="HEPARANASE"/>
    <property type="match status" value="1"/>
</dbReference>
<sequence>MAVILFLSVLFCAAEAMDIQFDLQHPIGWTGSMFIGVTMDSYYLRDSSMSQLNINSQTLHNVARALSPGYLRVGGTTADSTVFNIPASAGKTTLTPQNWQKVDQLAKLAGWELIFDLNVNLRHNGAWDSTNARSLLRFSSDHGIKVHCFQLGNEVNWFNYNFHYNLPAQRLQQDYQILKSLLHEFPQYSASCIVGPDTTSLLNTQTRQYFEEFMKAEHSHPTLNNIGLHHYSLGNVAFNMNNMTDPQLMNTLHTELQMANSIKHQYAPHTPLWFTETAAGYTTDYINQYGDGFMWLDKLGLSAQNGFSTVIRQAFFYSLVDTHFNPLPDYYATLLHKRLIQGSVLKVTAGTWDTLRVYAHCANHAHNPSGAVTVIILNLQNHGASLTFSQFQGQQMQVYLLTPGDSHGLNSKTVALNGKRLGLNNGQLPPLNPTTHTGSVAMAARSFGFVVFPHANVALCKH</sequence>
<evidence type="ECO:0000313" key="3">
    <source>
        <dbReference type="EMBL" id="KAK7093965.1"/>
    </source>
</evidence>